<organism evidence="3 4">
    <name type="scientific">Maribellus luteus</name>
    <dbReference type="NCBI Taxonomy" id="2305463"/>
    <lineage>
        <taxon>Bacteria</taxon>
        <taxon>Pseudomonadati</taxon>
        <taxon>Bacteroidota</taxon>
        <taxon>Bacteroidia</taxon>
        <taxon>Marinilabiliales</taxon>
        <taxon>Prolixibacteraceae</taxon>
        <taxon>Maribellus</taxon>
    </lineage>
</organism>
<gene>
    <name evidence="3" type="ORF">D1614_06535</name>
</gene>
<dbReference type="EMBL" id="QWGR01000003">
    <property type="protein sequence ID" value="RIJ49211.1"/>
    <property type="molecule type" value="Genomic_DNA"/>
</dbReference>
<dbReference type="Gene3D" id="3.50.30.30">
    <property type="match status" value="1"/>
</dbReference>
<evidence type="ECO:0000313" key="4">
    <source>
        <dbReference type="Proteomes" id="UP000265926"/>
    </source>
</evidence>
<dbReference type="PANTHER" id="PTHR12147">
    <property type="entry name" value="METALLOPEPTIDASE M28 FAMILY MEMBER"/>
    <property type="match status" value="1"/>
</dbReference>
<feature type="chain" id="PRO_5017417005" evidence="1">
    <location>
        <begin position="23"/>
        <end position="515"/>
    </location>
</feature>
<dbReference type="OrthoDB" id="9764939at2"/>
<dbReference type="InterPro" id="IPR045175">
    <property type="entry name" value="M28_fam"/>
</dbReference>
<accession>A0A399T4W3</accession>
<dbReference type="PROSITE" id="PS00018">
    <property type="entry name" value="EF_HAND_1"/>
    <property type="match status" value="1"/>
</dbReference>
<dbReference type="SUPFAM" id="SSF53187">
    <property type="entry name" value="Zn-dependent exopeptidases"/>
    <property type="match status" value="1"/>
</dbReference>
<evidence type="ECO:0000259" key="2">
    <source>
        <dbReference type="Pfam" id="PF04389"/>
    </source>
</evidence>
<keyword evidence="1" id="KW-0732">Signal</keyword>
<reference evidence="3 4" key="1">
    <citation type="submission" date="2018-08" db="EMBL/GenBank/DDBJ databases">
        <title>Pallidiluteibacterium maritimus gen. nov., sp. nov., isolated from coastal sediment.</title>
        <authorList>
            <person name="Zhou L.Y."/>
        </authorList>
    </citation>
    <scope>NUCLEOTIDE SEQUENCE [LARGE SCALE GENOMIC DNA]</scope>
    <source>
        <strain evidence="3 4">XSD2</strain>
    </source>
</reference>
<keyword evidence="4" id="KW-1185">Reference proteome</keyword>
<dbReference type="Gene3D" id="3.40.630.10">
    <property type="entry name" value="Zn peptidases"/>
    <property type="match status" value="1"/>
</dbReference>
<feature type="domain" description="Peptidase M28" evidence="2">
    <location>
        <begin position="284"/>
        <end position="495"/>
    </location>
</feature>
<sequence length="515" mass="57706">MLLQKTAFTGLFWTLFFLNVFAQNSAVDKIDKAGLHEHLSYLASDKLEGRCLGTKANGLEMAADYITEQAEKLGLQPGFPAYSQKVPLLSSRPDPESFIAVIGRNGKTVFRTSDFIRLDGRMEEEVLSDATIVMAGFGDIDDETDVSGKVVVVAQGKADGFPESAKFSWNNRDERRKIRSLAEKKPAAIVVVTCPHDRHNHAFNEIKVWNNRERYSLSDSQTNKGIPVLVALPRLADKILGGKGQFEKYLVSVAASGVKQGFEMDDKQLSVNSKVIKNEIKARNIVAYVEGSDPVLKDECVVFMAHYDHVGVDQNGDVYNGADDNGSGTVAIMEVAEAFASLDPKPKRSIVFLWVTSEELGMFGSNYYAQHPLFPLEKTVTCFNLDMVGRVFEPRDTIWNKSPKKVKDFDGLYTLSNNAWPELAEINRQKCEELKLIPDTTLPAYFLRASDHYSFHKNGVPVLNYATGYHADYHQVGDDVDKINFDKLKRVAELCFWMGLDIANRQEIHIKIKEE</sequence>
<name>A0A399T4W3_9BACT</name>
<dbReference type="Proteomes" id="UP000265926">
    <property type="component" value="Unassembled WGS sequence"/>
</dbReference>
<comment type="caution">
    <text evidence="3">The sequence shown here is derived from an EMBL/GenBank/DDBJ whole genome shotgun (WGS) entry which is preliminary data.</text>
</comment>
<keyword evidence="3" id="KW-0378">Hydrolase</keyword>
<dbReference type="AlphaFoldDB" id="A0A399T4W3"/>
<dbReference type="RefSeq" id="WP_119437097.1">
    <property type="nucleotide sequence ID" value="NZ_QWGR01000003.1"/>
</dbReference>
<protein>
    <submittedName>
        <fullName evidence="3">M20/M25/M40 family metallo-hydrolase</fullName>
    </submittedName>
</protein>
<evidence type="ECO:0000256" key="1">
    <source>
        <dbReference type="SAM" id="SignalP"/>
    </source>
</evidence>
<evidence type="ECO:0000313" key="3">
    <source>
        <dbReference type="EMBL" id="RIJ49211.1"/>
    </source>
</evidence>
<dbReference type="InterPro" id="IPR007484">
    <property type="entry name" value="Peptidase_M28"/>
</dbReference>
<dbReference type="GO" id="GO:0008235">
    <property type="term" value="F:metalloexopeptidase activity"/>
    <property type="evidence" value="ECO:0007669"/>
    <property type="project" value="InterPro"/>
</dbReference>
<dbReference type="GO" id="GO:0006508">
    <property type="term" value="P:proteolysis"/>
    <property type="evidence" value="ECO:0007669"/>
    <property type="project" value="InterPro"/>
</dbReference>
<proteinExistence type="predicted"/>
<dbReference type="Pfam" id="PF04389">
    <property type="entry name" value="Peptidase_M28"/>
    <property type="match status" value="1"/>
</dbReference>
<dbReference type="PANTHER" id="PTHR12147:SF26">
    <property type="entry name" value="PEPTIDASE M28 DOMAIN-CONTAINING PROTEIN"/>
    <property type="match status" value="1"/>
</dbReference>
<feature type="signal peptide" evidence="1">
    <location>
        <begin position="1"/>
        <end position="22"/>
    </location>
</feature>
<dbReference type="InterPro" id="IPR018247">
    <property type="entry name" value="EF_Hand_1_Ca_BS"/>
</dbReference>